<evidence type="ECO:0000313" key="4">
    <source>
        <dbReference type="Proteomes" id="UP001141259"/>
    </source>
</evidence>
<evidence type="ECO:0000259" key="2">
    <source>
        <dbReference type="Pfam" id="PF14200"/>
    </source>
</evidence>
<feature type="domain" description="Ricin B lectin" evidence="2">
    <location>
        <begin position="77"/>
        <end position="146"/>
    </location>
</feature>
<organism evidence="3 4">
    <name type="scientific">Umezawaea endophytica</name>
    <dbReference type="NCBI Taxonomy" id="1654476"/>
    <lineage>
        <taxon>Bacteria</taxon>
        <taxon>Bacillati</taxon>
        <taxon>Actinomycetota</taxon>
        <taxon>Actinomycetes</taxon>
        <taxon>Pseudonocardiales</taxon>
        <taxon>Pseudonocardiaceae</taxon>
        <taxon>Umezawaea</taxon>
    </lineage>
</organism>
<name>A0A9X2VX53_9PSEU</name>
<dbReference type="SUPFAM" id="SSF50370">
    <property type="entry name" value="Ricin B-like lectins"/>
    <property type="match status" value="1"/>
</dbReference>
<accession>A0A9X2VX53</accession>
<dbReference type="RefSeq" id="WP_259629208.1">
    <property type="nucleotide sequence ID" value="NZ_JANYMP010000036.1"/>
</dbReference>
<gene>
    <name evidence="3" type="ORF">NZH93_43550</name>
</gene>
<comment type="caution">
    <text evidence="3">The sequence shown here is derived from an EMBL/GenBank/DDBJ whole genome shotgun (WGS) entry which is preliminary data.</text>
</comment>
<dbReference type="Gene3D" id="2.80.10.50">
    <property type="match status" value="1"/>
</dbReference>
<feature type="signal peptide" evidence="1">
    <location>
        <begin position="1"/>
        <end position="27"/>
    </location>
</feature>
<evidence type="ECO:0000256" key="1">
    <source>
        <dbReference type="SAM" id="SignalP"/>
    </source>
</evidence>
<feature type="chain" id="PRO_5040847478" evidence="1">
    <location>
        <begin position="28"/>
        <end position="165"/>
    </location>
</feature>
<reference evidence="3" key="1">
    <citation type="submission" date="2022-08" db="EMBL/GenBank/DDBJ databases">
        <authorList>
            <person name="Tistechok S."/>
            <person name="Samborskyy M."/>
            <person name="Roman I."/>
        </authorList>
    </citation>
    <scope>NUCLEOTIDE SEQUENCE</scope>
    <source>
        <strain evidence="3">DSM 103496</strain>
    </source>
</reference>
<dbReference type="AlphaFoldDB" id="A0A9X2VX53"/>
<dbReference type="InterPro" id="IPR000772">
    <property type="entry name" value="Ricin_B_lectin"/>
</dbReference>
<sequence>MRIMIARVLAAVLVLLSMAAFTLPAGAEGSGRSGYGISTQDVTALDFFDRYRNQATGQYLDDSWEYGLRALPNYNNDHQLWNVHRWADNTFEIRNVVTGRCLDDSFEYGFRTVPCYANTYQSWYVTQWADGTVTLENQQTRRVIDHSWDFGLRTFGRNNSAYQRW</sequence>
<keyword evidence="1" id="KW-0732">Signal</keyword>
<dbReference type="EMBL" id="JANYMP010000036">
    <property type="protein sequence ID" value="MCS7483757.1"/>
    <property type="molecule type" value="Genomic_DNA"/>
</dbReference>
<dbReference type="Proteomes" id="UP001141259">
    <property type="component" value="Unassembled WGS sequence"/>
</dbReference>
<evidence type="ECO:0000313" key="3">
    <source>
        <dbReference type="EMBL" id="MCS7483757.1"/>
    </source>
</evidence>
<dbReference type="PROSITE" id="PS50231">
    <property type="entry name" value="RICIN_B_LECTIN"/>
    <property type="match status" value="1"/>
</dbReference>
<proteinExistence type="predicted"/>
<dbReference type="Pfam" id="PF14200">
    <property type="entry name" value="RicinB_lectin_2"/>
    <property type="match status" value="1"/>
</dbReference>
<protein>
    <submittedName>
        <fullName evidence="3">RICIN domain-containing protein</fullName>
    </submittedName>
</protein>
<dbReference type="InterPro" id="IPR035992">
    <property type="entry name" value="Ricin_B-like_lectins"/>
</dbReference>
<keyword evidence="4" id="KW-1185">Reference proteome</keyword>
<dbReference type="CDD" id="cd23415">
    <property type="entry name" value="beta-trefoil_Ricin_AH"/>
    <property type="match status" value="1"/>
</dbReference>